<organism evidence="1 2">
    <name type="scientific">Mycolicibacterium komossense</name>
    <dbReference type="NCBI Taxonomy" id="1779"/>
    <lineage>
        <taxon>Bacteria</taxon>
        <taxon>Bacillati</taxon>
        <taxon>Actinomycetota</taxon>
        <taxon>Actinomycetes</taxon>
        <taxon>Mycobacteriales</taxon>
        <taxon>Mycobacteriaceae</taxon>
        <taxon>Mycolicibacterium</taxon>
    </lineage>
</organism>
<name>A0ABT3CCH9_9MYCO</name>
<keyword evidence="2" id="KW-1185">Reference proteome</keyword>
<dbReference type="EMBL" id="JACKTY010000028">
    <property type="protein sequence ID" value="MCV7226951.1"/>
    <property type="molecule type" value="Genomic_DNA"/>
</dbReference>
<accession>A0ABT3CCH9</accession>
<evidence type="ECO:0000313" key="1">
    <source>
        <dbReference type="EMBL" id="MCV7226951.1"/>
    </source>
</evidence>
<sequence length="126" mass="13737">MDGLKMMWTRQTTHATGLRLVTAPPLIGAWFVDASRDGTGTAAPRVMVMSNRRLWMPHMTVSQGGRIIATRRLFQIARPGRPMILPSSLVSAVESAGGEVFIGLMDNSYIPFDLRGSGFHLPLCGP</sequence>
<dbReference type="RefSeq" id="WP_264067832.1">
    <property type="nucleotide sequence ID" value="NZ_JACKTY010000028.1"/>
</dbReference>
<comment type="caution">
    <text evidence="1">The sequence shown here is derived from an EMBL/GenBank/DDBJ whole genome shotgun (WGS) entry which is preliminary data.</text>
</comment>
<protein>
    <submittedName>
        <fullName evidence="1">Uncharacterized protein</fullName>
    </submittedName>
</protein>
<reference evidence="1 2" key="1">
    <citation type="journal article" date="2022" name="BMC Genomics">
        <title>Comparative genome analysis of mycobacteria focusing on tRNA and non-coding RNA.</title>
        <authorList>
            <person name="Behra P.R.K."/>
            <person name="Pettersson B.M.F."/>
            <person name="Ramesh M."/>
            <person name="Das S."/>
            <person name="Dasgupta S."/>
            <person name="Kirsebom L.A."/>
        </authorList>
    </citation>
    <scope>NUCLEOTIDE SEQUENCE [LARGE SCALE GENOMIC DNA]</scope>
    <source>
        <strain evidence="1 2">DSM 44078</strain>
    </source>
</reference>
<evidence type="ECO:0000313" key="2">
    <source>
        <dbReference type="Proteomes" id="UP001526201"/>
    </source>
</evidence>
<proteinExistence type="predicted"/>
<gene>
    <name evidence="1" type="ORF">H7J73_13025</name>
</gene>
<dbReference type="Proteomes" id="UP001526201">
    <property type="component" value="Unassembled WGS sequence"/>
</dbReference>